<dbReference type="PROSITE" id="PS50076">
    <property type="entry name" value="DNAJ_2"/>
    <property type="match status" value="1"/>
</dbReference>
<dbReference type="PANTHER" id="PTHR44313">
    <property type="entry name" value="DNAJ HOMOLOG SUBFAMILY C MEMBER 17"/>
    <property type="match status" value="1"/>
</dbReference>
<evidence type="ECO:0000256" key="2">
    <source>
        <dbReference type="ARBA" id="ARBA00004496"/>
    </source>
</evidence>
<dbReference type="PANTHER" id="PTHR44313:SF1">
    <property type="entry name" value="DNAJ HOMOLOG SUBFAMILY C MEMBER 17"/>
    <property type="match status" value="1"/>
</dbReference>
<keyword evidence="5" id="KW-0539">Nucleus</keyword>
<dbReference type="InterPro" id="IPR036869">
    <property type="entry name" value="J_dom_sf"/>
</dbReference>
<evidence type="ECO:0000256" key="1">
    <source>
        <dbReference type="ARBA" id="ARBA00004123"/>
    </source>
</evidence>
<dbReference type="SMART" id="SM00271">
    <property type="entry name" value="DnaJ"/>
    <property type="match status" value="1"/>
</dbReference>
<reference evidence="8" key="1">
    <citation type="submission" date="2014-12" db="EMBL/GenBank/DDBJ databases">
        <title>Insight into the proteome of Arion vulgaris.</title>
        <authorList>
            <person name="Aradska J."/>
            <person name="Bulat T."/>
            <person name="Smidak R."/>
            <person name="Sarate P."/>
            <person name="Gangsoo J."/>
            <person name="Sialana F."/>
            <person name="Bilban M."/>
            <person name="Lubec G."/>
        </authorList>
    </citation>
    <scope>NUCLEOTIDE SEQUENCE</scope>
    <source>
        <tissue evidence="8">Skin</tissue>
    </source>
</reference>
<dbReference type="SUPFAM" id="SSF46565">
    <property type="entry name" value="Chaperone J-domain"/>
    <property type="match status" value="1"/>
</dbReference>
<dbReference type="PRINTS" id="PR00625">
    <property type="entry name" value="JDOMAIN"/>
</dbReference>
<keyword evidence="6" id="KW-0175">Coiled coil</keyword>
<keyword evidence="4" id="KW-0143">Chaperone</keyword>
<dbReference type="GO" id="GO:0005737">
    <property type="term" value="C:cytoplasm"/>
    <property type="evidence" value="ECO:0007669"/>
    <property type="project" value="UniProtKB-SubCell"/>
</dbReference>
<evidence type="ECO:0000256" key="4">
    <source>
        <dbReference type="ARBA" id="ARBA00023186"/>
    </source>
</evidence>
<feature type="non-terminal residue" evidence="8">
    <location>
        <position position="117"/>
    </location>
</feature>
<evidence type="ECO:0000256" key="6">
    <source>
        <dbReference type="SAM" id="Coils"/>
    </source>
</evidence>
<proteinExistence type="predicted"/>
<dbReference type="GO" id="GO:0005681">
    <property type="term" value="C:spliceosomal complex"/>
    <property type="evidence" value="ECO:0007669"/>
    <property type="project" value="TreeGrafter"/>
</dbReference>
<dbReference type="InterPro" id="IPR001623">
    <property type="entry name" value="DnaJ_domain"/>
</dbReference>
<name>A0A0B6Z6Y2_9EUPU</name>
<dbReference type="EMBL" id="HACG01017428">
    <property type="protein sequence ID" value="CEK64293.1"/>
    <property type="molecule type" value="Transcribed_RNA"/>
</dbReference>
<gene>
    <name evidence="8" type="primary">ORF51298</name>
</gene>
<comment type="subcellular location">
    <subcellularLocation>
        <location evidence="2">Cytoplasm</location>
    </subcellularLocation>
    <subcellularLocation>
        <location evidence="1">Nucleus</location>
    </subcellularLocation>
</comment>
<keyword evidence="3" id="KW-0963">Cytoplasm</keyword>
<dbReference type="Pfam" id="PF00226">
    <property type="entry name" value="DnaJ"/>
    <property type="match status" value="1"/>
</dbReference>
<evidence type="ECO:0000256" key="3">
    <source>
        <dbReference type="ARBA" id="ARBA00022490"/>
    </source>
</evidence>
<feature type="coiled-coil region" evidence="6">
    <location>
        <begin position="77"/>
        <end position="115"/>
    </location>
</feature>
<dbReference type="CDD" id="cd06257">
    <property type="entry name" value="DnaJ"/>
    <property type="match status" value="1"/>
</dbReference>
<dbReference type="AlphaFoldDB" id="A0A0B6Z6Y2"/>
<evidence type="ECO:0000313" key="8">
    <source>
        <dbReference type="EMBL" id="CEK64293.1"/>
    </source>
</evidence>
<evidence type="ECO:0000259" key="7">
    <source>
        <dbReference type="PROSITE" id="PS50076"/>
    </source>
</evidence>
<dbReference type="Gene3D" id="1.10.287.110">
    <property type="entry name" value="DnaJ domain"/>
    <property type="match status" value="1"/>
</dbReference>
<protein>
    <recommendedName>
        <fullName evidence="7">J domain-containing protein</fullName>
    </recommendedName>
</protein>
<accession>A0A0B6Z6Y2</accession>
<feature type="domain" description="J" evidence="7">
    <location>
        <begin position="9"/>
        <end position="74"/>
    </location>
</feature>
<sequence>MAAEIYKKDLYEILGVSATATDKELVKGYRKRALKCHPDKNPGNSKATEQFLELSKALEILTDIAARAAYDQSRKAKKAAEERNKFLDVKRKKFKDDLEAREKAFENTKEKTQDAAE</sequence>
<dbReference type="InterPro" id="IPR052094">
    <property type="entry name" value="Pre-mRNA-splicing_ERAD"/>
</dbReference>
<dbReference type="GO" id="GO:0000390">
    <property type="term" value="P:spliceosomal complex disassembly"/>
    <property type="evidence" value="ECO:0007669"/>
    <property type="project" value="TreeGrafter"/>
</dbReference>
<evidence type="ECO:0000256" key="5">
    <source>
        <dbReference type="ARBA" id="ARBA00023242"/>
    </source>
</evidence>
<organism evidence="8">
    <name type="scientific">Arion vulgaris</name>
    <dbReference type="NCBI Taxonomy" id="1028688"/>
    <lineage>
        <taxon>Eukaryota</taxon>
        <taxon>Metazoa</taxon>
        <taxon>Spiralia</taxon>
        <taxon>Lophotrochozoa</taxon>
        <taxon>Mollusca</taxon>
        <taxon>Gastropoda</taxon>
        <taxon>Heterobranchia</taxon>
        <taxon>Euthyneura</taxon>
        <taxon>Panpulmonata</taxon>
        <taxon>Eupulmonata</taxon>
        <taxon>Stylommatophora</taxon>
        <taxon>Helicina</taxon>
        <taxon>Arionoidea</taxon>
        <taxon>Arionidae</taxon>
        <taxon>Arion</taxon>
    </lineage>
</organism>